<dbReference type="InterPro" id="IPR004482">
    <property type="entry name" value="Mg_chelat-rel"/>
</dbReference>
<accession>A0A0G0K437</accession>
<dbReference type="InterPro" id="IPR014721">
    <property type="entry name" value="Ribsml_uS5_D2-typ_fold_subgr"/>
</dbReference>
<dbReference type="PROSITE" id="PS50051">
    <property type="entry name" value="MCM_2"/>
    <property type="match status" value="1"/>
</dbReference>
<dbReference type="AlphaFoldDB" id="A0A0G0K437"/>
<dbReference type="InterPro" id="IPR025158">
    <property type="entry name" value="Mg_chelat-rel_C"/>
</dbReference>
<dbReference type="Pfam" id="PF01078">
    <property type="entry name" value="Mg_chelatase"/>
    <property type="match status" value="1"/>
</dbReference>
<dbReference type="SUPFAM" id="SSF54211">
    <property type="entry name" value="Ribosomal protein S5 domain 2-like"/>
    <property type="match status" value="1"/>
</dbReference>
<dbReference type="GO" id="GO:0003677">
    <property type="term" value="F:DNA binding"/>
    <property type="evidence" value="ECO:0007669"/>
    <property type="project" value="InterPro"/>
</dbReference>
<evidence type="ECO:0000313" key="6">
    <source>
        <dbReference type="Proteomes" id="UP000034852"/>
    </source>
</evidence>
<dbReference type="Pfam" id="PF13541">
    <property type="entry name" value="ChlI"/>
    <property type="match status" value="1"/>
</dbReference>
<evidence type="ECO:0000256" key="1">
    <source>
        <dbReference type="ARBA" id="ARBA00006354"/>
    </source>
</evidence>
<reference evidence="5 6" key="1">
    <citation type="journal article" date="2015" name="Nature">
        <title>rRNA introns, odd ribosomes, and small enigmatic genomes across a large radiation of phyla.</title>
        <authorList>
            <person name="Brown C.T."/>
            <person name="Hug L.A."/>
            <person name="Thomas B.C."/>
            <person name="Sharon I."/>
            <person name="Castelle C.J."/>
            <person name="Singh A."/>
            <person name="Wilkins M.J."/>
            <person name="Williams K.H."/>
            <person name="Banfield J.F."/>
        </authorList>
    </citation>
    <scope>NUCLEOTIDE SEQUENCE [LARGE SCALE GENOMIC DNA]</scope>
</reference>
<keyword evidence="2" id="KW-0547">Nucleotide-binding</keyword>
<dbReference type="SUPFAM" id="SSF52540">
    <property type="entry name" value="P-loop containing nucleoside triphosphate hydrolases"/>
    <property type="match status" value="1"/>
</dbReference>
<feature type="domain" description="MCM C-terminal AAA(+) ATPase" evidence="4">
    <location>
        <begin position="291"/>
        <end position="390"/>
    </location>
</feature>
<evidence type="ECO:0000256" key="2">
    <source>
        <dbReference type="ARBA" id="ARBA00022741"/>
    </source>
</evidence>
<dbReference type="InterPro" id="IPR020568">
    <property type="entry name" value="Ribosomal_Su5_D2-typ_SF"/>
</dbReference>
<dbReference type="PATRIC" id="fig|1619087.5.peg.362"/>
<dbReference type="InterPro" id="IPR003593">
    <property type="entry name" value="AAA+_ATPase"/>
</dbReference>
<comment type="similarity">
    <text evidence="1">Belongs to the Mg-chelatase subunits D/I family. ComM subfamily.</text>
</comment>
<proteinExistence type="inferred from homology"/>
<dbReference type="Gene3D" id="3.30.230.10">
    <property type="match status" value="1"/>
</dbReference>
<dbReference type="InterPro" id="IPR001208">
    <property type="entry name" value="MCM_dom"/>
</dbReference>
<dbReference type="Gene3D" id="3.40.50.300">
    <property type="entry name" value="P-loop containing nucleotide triphosphate hydrolases"/>
    <property type="match status" value="1"/>
</dbReference>
<dbReference type="NCBIfam" id="TIGR00368">
    <property type="entry name" value="YifB family Mg chelatase-like AAA ATPase"/>
    <property type="match status" value="1"/>
</dbReference>
<organism evidence="5 6">
    <name type="scientific">candidate division WS6 bacterium GW2011_GWA2_37_6</name>
    <dbReference type="NCBI Taxonomy" id="1619087"/>
    <lineage>
        <taxon>Bacteria</taxon>
        <taxon>Candidatus Dojkabacteria</taxon>
    </lineage>
</organism>
<dbReference type="EMBL" id="LBTH01000026">
    <property type="protein sequence ID" value="KKQ35401.1"/>
    <property type="molecule type" value="Genomic_DNA"/>
</dbReference>
<evidence type="ECO:0000256" key="3">
    <source>
        <dbReference type="ARBA" id="ARBA00022840"/>
    </source>
</evidence>
<dbReference type="Proteomes" id="UP000034852">
    <property type="component" value="Unassembled WGS sequence"/>
</dbReference>
<keyword evidence="3" id="KW-0067">ATP-binding</keyword>
<evidence type="ECO:0000313" key="5">
    <source>
        <dbReference type="EMBL" id="KKQ35401.1"/>
    </source>
</evidence>
<sequence>MLAKIYTAALVGLNAKIIEVEVDVFRGERRISIVGLPDKAVNESKDRIMSAFKNSGIFLGPGNKVINLAPADLPKIGPAYDLPMAIGLLVASGEIKHFNSEGKLFVGELALDGAVRAVKGVLAIIDSMKDQGFNEFFIPRENLKEASVVEGIKIFPLDNIKQLTGHFSGSFISSDNTLLHSTPASSEFEHDFCNIKGQFKAKRALEIAAAGGHNVLFCGVPGSGKSYMAKAFPSILPRMTFKESIEVTRIYSVAGKLDSGSSLINTRPFRDPHHSASLSALIGGGTVPHPGEISLAHRGVLFLDEFTEFDPQVIESLRQPMEDKTVTISRATTSSIFPCNFQLIAAMNPCPCGFFGDQDRNCSCSEYDRARYKRKISGPILDRIDLYLYIPRVKYNLLSSNEEAENSSVIRERVQFARDIQTARFNVSFKDEDTLCNADISQKALRRFIDVDVNGRELLSRAVKTISMSARGYFKLLKVAKTIADLESAKIITEKHISEALSFRMEFQR</sequence>
<evidence type="ECO:0000259" key="4">
    <source>
        <dbReference type="PROSITE" id="PS50051"/>
    </source>
</evidence>
<comment type="caution">
    <text evidence="5">The sequence shown here is derived from an EMBL/GenBank/DDBJ whole genome shotgun (WGS) entry which is preliminary data.</text>
</comment>
<dbReference type="PANTHER" id="PTHR32039:SF7">
    <property type="entry name" value="COMPETENCE PROTEIN COMM"/>
    <property type="match status" value="1"/>
</dbReference>
<dbReference type="InterPro" id="IPR045006">
    <property type="entry name" value="CHLI-like"/>
</dbReference>
<dbReference type="InterPro" id="IPR000523">
    <property type="entry name" value="Mg_chelatse_chII-like_cat_dom"/>
</dbReference>
<dbReference type="PANTHER" id="PTHR32039">
    <property type="entry name" value="MAGNESIUM-CHELATASE SUBUNIT CHLI"/>
    <property type="match status" value="1"/>
</dbReference>
<name>A0A0G0K437_9BACT</name>
<dbReference type="PRINTS" id="PR01657">
    <property type="entry name" value="MCMFAMILY"/>
</dbReference>
<dbReference type="SMART" id="SM00382">
    <property type="entry name" value="AAA"/>
    <property type="match status" value="1"/>
</dbReference>
<dbReference type="Pfam" id="PF13335">
    <property type="entry name" value="Mg_chelatase_C"/>
    <property type="match status" value="1"/>
</dbReference>
<protein>
    <submittedName>
        <fullName evidence="5">Mg chelatase, subunit ChlI</fullName>
    </submittedName>
</protein>
<dbReference type="GO" id="GO:0005524">
    <property type="term" value="F:ATP binding"/>
    <property type="evidence" value="ECO:0007669"/>
    <property type="project" value="UniProtKB-KW"/>
</dbReference>
<gene>
    <name evidence="5" type="ORF">US52_C0026G0004</name>
</gene>
<dbReference type="InterPro" id="IPR027417">
    <property type="entry name" value="P-loop_NTPase"/>
</dbReference>